<dbReference type="Gene3D" id="2.40.70.10">
    <property type="entry name" value="Acid Proteases"/>
    <property type="match status" value="1"/>
</dbReference>
<proteinExistence type="predicted"/>
<comment type="caution">
    <text evidence="3">The sequence shown here is derived from an EMBL/GenBank/DDBJ whole genome shotgun (WGS) entry which is preliminary data.</text>
</comment>
<dbReference type="Proteomes" id="UP000237872">
    <property type="component" value="Unassembled WGS sequence"/>
</dbReference>
<protein>
    <recommendedName>
        <fullName evidence="6">Phytase-like domain-containing protein</fullName>
    </recommendedName>
</protein>
<dbReference type="OrthoDB" id="7567281at2"/>
<reference evidence="3 4" key="1">
    <citation type="submission" date="2016-08" db="EMBL/GenBank/DDBJ databases">
        <authorList>
            <person name="Seilhamer J.J."/>
        </authorList>
    </citation>
    <scope>NUCLEOTIDE SEQUENCE [LARGE SCALE GENOMIC DNA]</scope>
    <source>
        <strain evidence="3 4">CFBP4690</strain>
    </source>
</reference>
<evidence type="ECO:0000313" key="3">
    <source>
        <dbReference type="EMBL" id="PPU62493.1"/>
    </source>
</evidence>
<feature type="chain" id="PRO_5015785297" description="Phytase-like domain-containing protein" evidence="1">
    <location>
        <begin position="28"/>
        <end position="326"/>
    </location>
</feature>
<evidence type="ECO:0008006" key="6">
    <source>
        <dbReference type="Google" id="ProtNLM"/>
    </source>
</evidence>
<organism evidence="3 4">
    <name type="scientific">Xanthomonas codiaei</name>
    <dbReference type="NCBI Taxonomy" id="56463"/>
    <lineage>
        <taxon>Bacteria</taxon>
        <taxon>Pseudomonadati</taxon>
        <taxon>Pseudomonadota</taxon>
        <taxon>Gammaproteobacteria</taxon>
        <taxon>Lysobacterales</taxon>
        <taxon>Lysobacteraceae</taxon>
        <taxon>Xanthomonas</taxon>
    </lineage>
</organism>
<dbReference type="RefSeq" id="WP_104541707.1">
    <property type="nucleotide sequence ID" value="NZ_JBJGBS010000017.1"/>
</dbReference>
<evidence type="ECO:0000313" key="2">
    <source>
        <dbReference type="EMBL" id="MFO3704595.1"/>
    </source>
</evidence>
<feature type="signal peptide" evidence="1">
    <location>
        <begin position="1"/>
        <end position="27"/>
    </location>
</feature>
<dbReference type="EMBL" id="JBJGBS010000017">
    <property type="protein sequence ID" value="MFO3704595.1"/>
    <property type="molecule type" value="Genomic_DNA"/>
</dbReference>
<evidence type="ECO:0000313" key="4">
    <source>
        <dbReference type="Proteomes" id="UP000237872"/>
    </source>
</evidence>
<keyword evidence="1" id="KW-0732">Signal</keyword>
<dbReference type="EMBL" id="MDEC01000019">
    <property type="protein sequence ID" value="PPU62493.1"/>
    <property type="molecule type" value="Genomic_DNA"/>
</dbReference>
<gene>
    <name evidence="2" type="ORF">ACI6Q5_06315</name>
    <name evidence="3" type="ORF">XcodCFBP4690_14020</name>
</gene>
<dbReference type="AlphaFoldDB" id="A0A2S7CLP0"/>
<dbReference type="Proteomes" id="UP001637990">
    <property type="component" value="Unassembled WGS sequence"/>
</dbReference>
<accession>A0A2S7CLP0</accession>
<dbReference type="InterPro" id="IPR021109">
    <property type="entry name" value="Peptidase_aspartic_dom_sf"/>
</dbReference>
<sequence>MNAFKTCCVVTALYGVGLFAGPGLLQAAPATPSTPAPEAAVAAPLQWITFDTRQTSGMRPFVPARLNGQPVSLMVHSLASFYMQTTHANAALAGIALEGETRKFGIESEGKLSALGRQYGHASELSVGDDVARGKRVEIFEVPQNAADGKRKDGMLGSLWLNDRGAIIDYRRQRLAVPANAAVAQAFDAGLVKAGYSKHALHWDDRGKLYYVLASINRVPAKMLVSTVGGDAVDVTFKDRYRLTLQARRDEQAGPAGAVVPVFDVVGPATLTLDAKRLRPSPLQAWDRNAYDSSSSESSCHGVLASGLMFENAAVIDFKTGHIFFK</sequence>
<reference evidence="2 5" key="2">
    <citation type="submission" date="2024-11" db="EMBL/GenBank/DDBJ databases">
        <title>Genome sequencing of Xanthomonas codiaei.</title>
        <authorList>
            <person name="Studholme D.J."/>
        </authorList>
    </citation>
    <scope>NUCLEOTIDE SEQUENCE [LARGE SCALE GENOMIC DNA]</scope>
    <source>
        <strain evidence="2 5">NCPPB 4350</strain>
    </source>
</reference>
<evidence type="ECO:0000256" key="1">
    <source>
        <dbReference type="SAM" id="SignalP"/>
    </source>
</evidence>
<name>A0A2S7CLP0_9XANT</name>
<keyword evidence="5" id="KW-1185">Reference proteome</keyword>
<evidence type="ECO:0000313" key="5">
    <source>
        <dbReference type="Proteomes" id="UP001637990"/>
    </source>
</evidence>